<protein>
    <submittedName>
        <fullName evidence="1">Uncharacterized protein</fullName>
    </submittedName>
</protein>
<dbReference type="AlphaFoldDB" id="A0A9D4RYS2"/>
<organism evidence="1 2">
    <name type="scientific">Dreissena polymorpha</name>
    <name type="common">Zebra mussel</name>
    <name type="synonym">Mytilus polymorpha</name>
    <dbReference type="NCBI Taxonomy" id="45954"/>
    <lineage>
        <taxon>Eukaryota</taxon>
        <taxon>Metazoa</taxon>
        <taxon>Spiralia</taxon>
        <taxon>Lophotrochozoa</taxon>
        <taxon>Mollusca</taxon>
        <taxon>Bivalvia</taxon>
        <taxon>Autobranchia</taxon>
        <taxon>Heteroconchia</taxon>
        <taxon>Euheterodonta</taxon>
        <taxon>Imparidentia</taxon>
        <taxon>Neoheterodontei</taxon>
        <taxon>Myida</taxon>
        <taxon>Dreissenoidea</taxon>
        <taxon>Dreissenidae</taxon>
        <taxon>Dreissena</taxon>
    </lineage>
</organism>
<sequence length="58" mass="6884">MLYTVDTVDNGQRTSHGWLNTIWQYTALSNTAQQFKFNQQNLEKFRTYRLSMSAICYV</sequence>
<reference evidence="1" key="2">
    <citation type="submission" date="2020-11" db="EMBL/GenBank/DDBJ databases">
        <authorList>
            <person name="McCartney M.A."/>
            <person name="Auch B."/>
            <person name="Kono T."/>
            <person name="Mallez S."/>
            <person name="Becker A."/>
            <person name="Gohl D.M."/>
            <person name="Silverstein K.A.T."/>
            <person name="Koren S."/>
            <person name="Bechman K.B."/>
            <person name="Herman A."/>
            <person name="Abrahante J.E."/>
            <person name="Garbe J."/>
        </authorList>
    </citation>
    <scope>NUCLEOTIDE SEQUENCE</scope>
    <source>
        <strain evidence="1">Duluth1</strain>
        <tissue evidence="1">Whole animal</tissue>
    </source>
</reference>
<accession>A0A9D4RYS2</accession>
<gene>
    <name evidence="1" type="ORF">DPMN_008026</name>
</gene>
<evidence type="ECO:0000313" key="1">
    <source>
        <dbReference type="EMBL" id="KAH3884055.1"/>
    </source>
</evidence>
<keyword evidence="2" id="KW-1185">Reference proteome</keyword>
<evidence type="ECO:0000313" key="2">
    <source>
        <dbReference type="Proteomes" id="UP000828390"/>
    </source>
</evidence>
<comment type="caution">
    <text evidence="1">The sequence shown here is derived from an EMBL/GenBank/DDBJ whole genome shotgun (WGS) entry which is preliminary data.</text>
</comment>
<reference evidence="1" key="1">
    <citation type="journal article" date="2019" name="bioRxiv">
        <title>The Genome of the Zebra Mussel, Dreissena polymorpha: A Resource for Invasive Species Research.</title>
        <authorList>
            <person name="McCartney M.A."/>
            <person name="Auch B."/>
            <person name="Kono T."/>
            <person name="Mallez S."/>
            <person name="Zhang Y."/>
            <person name="Obille A."/>
            <person name="Becker A."/>
            <person name="Abrahante J.E."/>
            <person name="Garbe J."/>
            <person name="Badalamenti J.P."/>
            <person name="Herman A."/>
            <person name="Mangelson H."/>
            <person name="Liachko I."/>
            <person name="Sullivan S."/>
            <person name="Sone E.D."/>
            <person name="Koren S."/>
            <person name="Silverstein K.A.T."/>
            <person name="Beckman K.B."/>
            <person name="Gohl D.M."/>
        </authorList>
    </citation>
    <scope>NUCLEOTIDE SEQUENCE</scope>
    <source>
        <strain evidence="1">Duluth1</strain>
        <tissue evidence="1">Whole animal</tissue>
    </source>
</reference>
<name>A0A9D4RYS2_DREPO</name>
<dbReference type="EMBL" id="JAIWYP010000001">
    <property type="protein sequence ID" value="KAH3884055.1"/>
    <property type="molecule type" value="Genomic_DNA"/>
</dbReference>
<proteinExistence type="predicted"/>
<dbReference type="Proteomes" id="UP000828390">
    <property type="component" value="Unassembled WGS sequence"/>
</dbReference>